<feature type="compositionally biased region" description="Polar residues" evidence="6">
    <location>
        <begin position="1123"/>
        <end position="1137"/>
    </location>
</feature>
<proteinExistence type="inferred from homology"/>
<protein>
    <submittedName>
        <fullName evidence="7">Centrosomal protein 135</fullName>
    </submittedName>
</protein>
<keyword evidence="8" id="KW-1185">Reference proteome</keyword>
<evidence type="ECO:0000256" key="1">
    <source>
        <dbReference type="ARBA" id="ARBA00004114"/>
    </source>
</evidence>
<comment type="similarity">
    <text evidence="4">Belongs to the CEP135/TSGA10 family.</text>
</comment>
<reference evidence="7" key="3">
    <citation type="submission" date="2025-09" db="UniProtKB">
        <authorList>
            <consortium name="Ensembl"/>
        </authorList>
    </citation>
    <scope>IDENTIFICATION</scope>
</reference>
<feature type="region of interest" description="Disordered" evidence="6">
    <location>
        <begin position="1093"/>
        <end position="1137"/>
    </location>
</feature>
<dbReference type="GO" id="GO:0005814">
    <property type="term" value="C:centriole"/>
    <property type="evidence" value="ECO:0007669"/>
    <property type="project" value="UniProtKB-SubCell"/>
</dbReference>
<sequence>MSTNAERRFTNLRKRLDQLGYRQSLGVESLPLVEKLFSDLVHTTESLRKSKLSSGKTEKECSNYDTILEPYKTENARLTRENNDLHLEILKLKEHSDRHVKDLKASLRRVEHETSDLKFLNNQYIHKIKMLEKETKAKTEKIQQLQERNLQAVVQTPGGRKKSIPFRRQRMQIDQLVPPSSVSAYPVPQPEDPYIADLLQVADNRIQELQSEVAELQEKLETSECGMKNYSKQVEIRDKEIERLTLALDGGRSYEVLSLESRTKSNEKLISHLNLQIEYLQQKNKELENRIEDLLDTEQNVTSEVVDLSNKNEELCQELNEIDHLAQQLERDKEIVLETADKEIGEAKVITNMSQIEGSAPFYLDLCSCHKENERLNEELLGKTDDKVNLELLLNQLQQEKQRLIEKTENLERKERELVLEIERMRLDCGIALGDKSPSRLDAFVKTLEDDRDYYKRELEYLQKMIKRSSSCRTSGKNTVNTSEELKSISRERDELRSMLDRFEKHVIEIQSNVKLLTAERDRLNVLYDELDRMRREAKHNLVSQSHVEEERDIALTDFRRLMAENESLGEKLKVSFYSFIAYSELSAIIMCLVIYFKLQLEIEKCELRTTVSILKERISYLENELKLKSSKLAQTSDDSSQFKAEICSLQLLNDQLQRSVEDLQHRLSLKKDELQTAHEEIVKLKEIIDSLNQRSTSQDEAVSVLRSTISVLDKEKDSLQETVDEKTERIACLDDNLANKEKTIAHLRLTLSELESSTDQMQNMLSNRDREISSLHRQLDTSQLELAEMERVKEMALKENRRLQDDLATMARENQAVSTELEDAIREKEEMKTRVHNYITEVSRFETLIASKEKENQELLEKFRMLHTQAEDWEMKAHQAEGESSSMRLELLSVDTDRRHLRERVEFLEKEIQGHIVAHQVYESQISSITKNMTRLEEELKRENQDKATVLADMTSVKELCVKLEASKELLARQLTSKSMDCERVLGELEDIKSEVELLKKQLSSERLTVQNLETLLATSRDKEFQNQLTSQEKDTEIQLLKDKLTLAESKLSSNNREVSVLRSKVAQLQTDCDVLKRKLTTERFERERAIQEMRRHGLSTSSLRASPPLSSTLRSPLRSPECSTVRTTDQAAAEK</sequence>
<evidence type="ECO:0000313" key="8">
    <source>
        <dbReference type="Proteomes" id="UP000694553"/>
    </source>
</evidence>
<evidence type="ECO:0000256" key="3">
    <source>
        <dbReference type="ARBA" id="ARBA00023212"/>
    </source>
</evidence>
<feature type="compositionally biased region" description="Low complexity" evidence="6">
    <location>
        <begin position="1100"/>
        <end position="1122"/>
    </location>
</feature>
<evidence type="ECO:0000256" key="2">
    <source>
        <dbReference type="ARBA" id="ARBA00022490"/>
    </source>
</evidence>
<dbReference type="PANTHER" id="PTHR20544:SF1">
    <property type="entry name" value="CENTROSOMAL PROTEIN 135KDA"/>
    <property type="match status" value="1"/>
</dbReference>
<keyword evidence="5" id="KW-0175">Coiled coil</keyword>
<evidence type="ECO:0000313" key="7">
    <source>
        <dbReference type="Ensembl" id="ENSCMUP00000010422.1"/>
    </source>
</evidence>
<feature type="coiled-coil region" evidence="5">
    <location>
        <begin position="983"/>
        <end position="1080"/>
    </location>
</feature>
<reference evidence="7" key="2">
    <citation type="submission" date="2025-08" db="UniProtKB">
        <authorList>
            <consortium name="Ensembl"/>
        </authorList>
    </citation>
    <scope>IDENTIFICATION</scope>
</reference>
<reference evidence="8" key="1">
    <citation type="submission" date="2019-10" db="EMBL/GenBank/DDBJ databases">
        <title>Corvus moneduloides (New Caledonian crow) genome, bCorMon1, primary haplotype.</title>
        <authorList>
            <person name="Rutz C."/>
            <person name="Fungtammasan C."/>
            <person name="Mountcastle J."/>
            <person name="Formenti G."/>
            <person name="Chow W."/>
            <person name="Howe K."/>
            <person name="Steele M.P."/>
            <person name="Fernandes J."/>
            <person name="Gilbert M.T.P."/>
            <person name="Fedrigo O."/>
            <person name="Jarvis E.D."/>
            <person name="Gemmell N."/>
        </authorList>
    </citation>
    <scope>NUCLEOTIDE SEQUENCE [LARGE SCALE GENOMIC DNA]</scope>
</reference>
<keyword evidence="2" id="KW-0963">Cytoplasm</keyword>
<dbReference type="OMA" id="QGRENTM"/>
<feature type="coiled-coil region" evidence="5">
    <location>
        <begin position="654"/>
        <end position="870"/>
    </location>
</feature>
<dbReference type="SUPFAM" id="SSF57997">
    <property type="entry name" value="Tropomyosin"/>
    <property type="match status" value="2"/>
</dbReference>
<name>A0A8C3DV91_CORMO</name>
<keyword evidence="3" id="KW-0206">Cytoskeleton</keyword>
<dbReference type="AlphaFoldDB" id="A0A8C3DV91"/>
<organism evidence="7 8">
    <name type="scientific">Corvus moneduloides</name>
    <name type="common">New Caledonian crow</name>
    <dbReference type="NCBI Taxonomy" id="1196302"/>
    <lineage>
        <taxon>Eukaryota</taxon>
        <taxon>Metazoa</taxon>
        <taxon>Chordata</taxon>
        <taxon>Craniata</taxon>
        <taxon>Vertebrata</taxon>
        <taxon>Euteleostomi</taxon>
        <taxon>Archelosauria</taxon>
        <taxon>Archosauria</taxon>
        <taxon>Dinosauria</taxon>
        <taxon>Saurischia</taxon>
        <taxon>Theropoda</taxon>
        <taxon>Coelurosauria</taxon>
        <taxon>Aves</taxon>
        <taxon>Neognathae</taxon>
        <taxon>Neoaves</taxon>
        <taxon>Telluraves</taxon>
        <taxon>Australaves</taxon>
        <taxon>Passeriformes</taxon>
        <taxon>Corvoidea</taxon>
        <taxon>Corvidae</taxon>
        <taxon>Corvus</taxon>
    </lineage>
</organism>
<dbReference type="CDD" id="cd22292">
    <property type="entry name" value="cc_Cep135_MBD"/>
    <property type="match status" value="1"/>
</dbReference>
<feature type="coiled-coil region" evidence="5">
    <location>
        <begin position="380"/>
        <end position="541"/>
    </location>
</feature>
<evidence type="ECO:0000256" key="4">
    <source>
        <dbReference type="ARBA" id="ARBA00038123"/>
    </source>
</evidence>
<dbReference type="Proteomes" id="UP000694553">
    <property type="component" value="Unassembled WGS sequence"/>
</dbReference>
<dbReference type="Gene3D" id="1.10.287.1490">
    <property type="match status" value="1"/>
</dbReference>
<accession>A0A8C3DV91</accession>
<feature type="coiled-coil region" evidence="5">
    <location>
        <begin position="199"/>
        <end position="233"/>
    </location>
</feature>
<gene>
    <name evidence="7" type="primary">CEP135</name>
</gene>
<dbReference type="Ensembl" id="ENSCMUT00000011214.2">
    <property type="protein sequence ID" value="ENSCMUP00000010422.1"/>
    <property type="gene ID" value="ENSCMUG00000006640.2"/>
</dbReference>
<dbReference type="PANTHER" id="PTHR20544">
    <property type="entry name" value="CENTROSOMAL PROTEIN CEP135"/>
    <property type="match status" value="1"/>
</dbReference>
<evidence type="ECO:0000256" key="6">
    <source>
        <dbReference type="SAM" id="MobiDB-lite"/>
    </source>
</evidence>
<comment type="subcellular location">
    <subcellularLocation>
        <location evidence="1">Cytoplasm</location>
        <location evidence="1">Cytoskeleton</location>
        <location evidence="1">Microtubule organizing center</location>
        <location evidence="1">Centrosome</location>
        <location evidence="1">Centriole</location>
    </subcellularLocation>
</comment>
<feature type="coiled-coil region" evidence="5">
    <location>
        <begin position="270"/>
        <end position="332"/>
    </location>
</feature>
<evidence type="ECO:0000256" key="5">
    <source>
        <dbReference type="SAM" id="Coils"/>
    </source>
</evidence>
<dbReference type="InterPro" id="IPR051877">
    <property type="entry name" value="Centriole_BasalBody_StrucProt"/>
</dbReference>
<feature type="coiled-coil region" evidence="5">
    <location>
        <begin position="920"/>
        <end position="954"/>
    </location>
</feature>